<dbReference type="InterPro" id="IPR053714">
    <property type="entry name" value="Iso_Racemase_Enz_sf"/>
</dbReference>
<dbReference type="Proteomes" id="UP000741013">
    <property type="component" value="Unassembled WGS sequence"/>
</dbReference>
<keyword evidence="3" id="KW-1185">Reference proteome</keyword>
<dbReference type="RefSeq" id="WP_209666777.1">
    <property type="nucleotide sequence ID" value="NZ_JAGGMS010000001.1"/>
</dbReference>
<evidence type="ECO:0000313" key="2">
    <source>
        <dbReference type="EMBL" id="MBP2183626.1"/>
    </source>
</evidence>
<comment type="caution">
    <text evidence="2">The sequence shown here is derived from an EMBL/GenBank/DDBJ whole genome shotgun (WGS) entry which is preliminary data.</text>
</comment>
<dbReference type="Pfam" id="PF01177">
    <property type="entry name" value="Asp_Glu_race"/>
    <property type="match status" value="1"/>
</dbReference>
<sequence>MTVPITLLHATPVAIEPVHAAFRTEWPEAEPADLLDSGLTTARARTPELTGELTSRFVALARYARSTGPAGILATCSAFGKAIEQADAELDVPVVKPNEAMFRAALAHGTSIGMLATFAPSVASMEEEFAAIAQGVPATLRTVLVPGALDVLRAGDAEAHNRLVAAAAPNLADVDAIVLAHFSTARAAPGVREAVAVPVFTAPESAVRALRVAVGG</sequence>
<comment type="similarity">
    <text evidence="1">Belongs to the HyuE racemase family.</text>
</comment>
<name>A0ABS4PYK0_9PSEU</name>
<dbReference type="EMBL" id="JAGGMS010000001">
    <property type="protein sequence ID" value="MBP2183626.1"/>
    <property type="molecule type" value="Genomic_DNA"/>
</dbReference>
<reference evidence="2 3" key="1">
    <citation type="submission" date="2021-03" db="EMBL/GenBank/DDBJ databases">
        <title>Sequencing the genomes of 1000 actinobacteria strains.</title>
        <authorList>
            <person name="Klenk H.-P."/>
        </authorList>
    </citation>
    <scope>NUCLEOTIDE SEQUENCE [LARGE SCALE GENOMIC DNA]</scope>
    <source>
        <strain evidence="2 3">DSM 45510</strain>
    </source>
</reference>
<evidence type="ECO:0000256" key="1">
    <source>
        <dbReference type="ARBA" id="ARBA00038414"/>
    </source>
</evidence>
<proteinExistence type="inferred from homology"/>
<gene>
    <name evidence="2" type="ORF">JOM49_005152</name>
</gene>
<organism evidence="2 3">
    <name type="scientific">Amycolatopsis magusensis</name>
    <dbReference type="NCBI Taxonomy" id="882444"/>
    <lineage>
        <taxon>Bacteria</taxon>
        <taxon>Bacillati</taxon>
        <taxon>Actinomycetota</taxon>
        <taxon>Actinomycetes</taxon>
        <taxon>Pseudonocardiales</taxon>
        <taxon>Pseudonocardiaceae</taxon>
        <taxon>Amycolatopsis</taxon>
    </lineage>
</organism>
<protein>
    <submittedName>
        <fullName evidence="2">Asp/Glu/hydantoin racemase</fullName>
    </submittedName>
</protein>
<dbReference type="InterPro" id="IPR015942">
    <property type="entry name" value="Asp/Glu/hydantoin_racemase"/>
</dbReference>
<accession>A0ABS4PYK0</accession>
<dbReference type="Gene3D" id="3.40.50.12500">
    <property type="match status" value="1"/>
</dbReference>
<evidence type="ECO:0000313" key="3">
    <source>
        <dbReference type="Proteomes" id="UP000741013"/>
    </source>
</evidence>